<dbReference type="InterPro" id="IPR058718">
    <property type="entry name" value="Agl6_TM_C"/>
</dbReference>
<feature type="transmembrane region" description="Helical" evidence="1">
    <location>
        <begin position="312"/>
        <end position="334"/>
    </location>
</feature>
<sequence length="405" mass="44024">MTTEIELTILMPCLNEARTLAKCIQQAKAFLLEHGVSGEVLIADNGSTDGSVGIALNLGARVIGVEQRGYGAALQAGISAARGRYIAMADSDCSYNFGGLAPFLEALRRGQQLVVGNRFKGGIEPGAMPLLHRYLGNPVLSFVGRRFFGGPLSDFHCGLRAFDRQAVLDLGLITPGMEFASEMIVKALQSGLRISEVPTTLAPDERGRPPHLNTWRDGWRHLRFLFLFAPRWLFLYPGALLLLLGILQFSAAFAPVGWIDGAWPRGVHAELFAAAACVIGWQTMLLALGVIYARHGAGLETNSRSERLILRWIQGASLVLGGVLMLFAGLLICIELPIEWQRAGFGPLDPQKTMQILIPGIALTIGGAQALLAKLYLATLRSAFESSGRLRRNEQKAIGWRELEL</sequence>
<dbReference type="Pfam" id="PF00535">
    <property type="entry name" value="Glycos_transf_2"/>
    <property type="match status" value="1"/>
</dbReference>
<keyword evidence="5" id="KW-1185">Reference proteome</keyword>
<dbReference type="SUPFAM" id="SSF53448">
    <property type="entry name" value="Nucleotide-diphospho-sugar transferases"/>
    <property type="match status" value="1"/>
</dbReference>
<comment type="caution">
    <text evidence="4">The sequence shown here is derived from an EMBL/GenBank/DDBJ whole genome shotgun (WGS) entry which is preliminary data.</text>
</comment>
<proteinExistence type="predicted"/>
<evidence type="ECO:0000313" key="4">
    <source>
        <dbReference type="EMBL" id="MBB5202780.1"/>
    </source>
</evidence>
<dbReference type="Proteomes" id="UP000554837">
    <property type="component" value="Unassembled WGS sequence"/>
</dbReference>
<dbReference type="OrthoDB" id="276604at2"/>
<keyword evidence="1" id="KW-0472">Membrane</keyword>
<dbReference type="InterPro" id="IPR001173">
    <property type="entry name" value="Glyco_trans_2-like"/>
</dbReference>
<feature type="transmembrane region" description="Helical" evidence="1">
    <location>
        <begin position="271"/>
        <end position="292"/>
    </location>
</feature>
<dbReference type="CDD" id="cd04179">
    <property type="entry name" value="DPM_DPG-synthase_like"/>
    <property type="match status" value="1"/>
</dbReference>
<feature type="transmembrane region" description="Helical" evidence="1">
    <location>
        <begin position="354"/>
        <end position="377"/>
    </location>
</feature>
<accession>A0A840S2G0</accession>
<feature type="transmembrane region" description="Helical" evidence="1">
    <location>
        <begin position="233"/>
        <end position="259"/>
    </location>
</feature>
<dbReference type="PANTHER" id="PTHR48090:SF7">
    <property type="entry name" value="RFBJ PROTEIN"/>
    <property type="match status" value="1"/>
</dbReference>
<protein>
    <submittedName>
        <fullName evidence="4">Glycosyltransferase involved in cell wall biosynthesis</fullName>
    </submittedName>
</protein>
<evidence type="ECO:0000259" key="2">
    <source>
        <dbReference type="Pfam" id="PF00535"/>
    </source>
</evidence>
<dbReference type="PANTHER" id="PTHR48090">
    <property type="entry name" value="UNDECAPRENYL-PHOSPHATE 4-DEOXY-4-FORMAMIDO-L-ARABINOSE TRANSFERASE-RELATED"/>
    <property type="match status" value="1"/>
</dbReference>
<name>A0A840S2G0_9BURK</name>
<dbReference type="RefSeq" id="WP_138858122.1">
    <property type="nucleotide sequence ID" value="NZ_CP040709.1"/>
</dbReference>
<dbReference type="Gene3D" id="3.90.550.10">
    <property type="entry name" value="Spore Coat Polysaccharide Biosynthesis Protein SpsA, Chain A"/>
    <property type="match status" value="1"/>
</dbReference>
<keyword evidence="4" id="KW-0808">Transferase</keyword>
<feature type="domain" description="Low-salt glycan biosynthesis hexosyltransferase Agl6 C-terminal transmembrane region" evidence="3">
    <location>
        <begin position="296"/>
        <end position="380"/>
    </location>
</feature>
<feature type="domain" description="Glycosyltransferase 2-like" evidence="2">
    <location>
        <begin position="8"/>
        <end position="168"/>
    </location>
</feature>
<organism evidence="4 5">
    <name type="scientific">Inhella inkyongensis</name>
    <dbReference type="NCBI Taxonomy" id="392593"/>
    <lineage>
        <taxon>Bacteria</taxon>
        <taxon>Pseudomonadati</taxon>
        <taxon>Pseudomonadota</taxon>
        <taxon>Betaproteobacteria</taxon>
        <taxon>Burkholderiales</taxon>
        <taxon>Sphaerotilaceae</taxon>
        <taxon>Inhella</taxon>
    </lineage>
</organism>
<evidence type="ECO:0000313" key="5">
    <source>
        <dbReference type="Proteomes" id="UP000554837"/>
    </source>
</evidence>
<keyword evidence="1" id="KW-1133">Transmembrane helix</keyword>
<dbReference type="InterPro" id="IPR050256">
    <property type="entry name" value="Glycosyltransferase_2"/>
</dbReference>
<evidence type="ECO:0000256" key="1">
    <source>
        <dbReference type="SAM" id="Phobius"/>
    </source>
</evidence>
<dbReference type="AlphaFoldDB" id="A0A840S2G0"/>
<gene>
    <name evidence="4" type="ORF">HNQ51_000073</name>
</gene>
<keyword evidence="1" id="KW-0812">Transmembrane</keyword>
<reference evidence="4 5" key="1">
    <citation type="submission" date="2020-08" db="EMBL/GenBank/DDBJ databases">
        <title>Genomic Encyclopedia of Type Strains, Phase IV (KMG-IV): sequencing the most valuable type-strain genomes for metagenomic binning, comparative biology and taxonomic classification.</title>
        <authorList>
            <person name="Goeker M."/>
        </authorList>
    </citation>
    <scope>NUCLEOTIDE SEQUENCE [LARGE SCALE GENOMIC DNA]</scope>
    <source>
        <strain evidence="4 5">DSM 23958</strain>
    </source>
</reference>
<dbReference type="GO" id="GO:0016740">
    <property type="term" value="F:transferase activity"/>
    <property type="evidence" value="ECO:0007669"/>
    <property type="project" value="UniProtKB-KW"/>
</dbReference>
<dbReference type="Pfam" id="PF26629">
    <property type="entry name" value="GT2_TM_C"/>
    <property type="match status" value="1"/>
</dbReference>
<dbReference type="EMBL" id="JACHHO010000001">
    <property type="protein sequence ID" value="MBB5202780.1"/>
    <property type="molecule type" value="Genomic_DNA"/>
</dbReference>
<evidence type="ECO:0000259" key="3">
    <source>
        <dbReference type="Pfam" id="PF26629"/>
    </source>
</evidence>
<dbReference type="InterPro" id="IPR029044">
    <property type="entry name" value="Nucleotide-diphossugar_trans"/>
</dbReference>